<dbReference type="OrthoDB" id="5134445at2759"/>
<evidence type="ECO:0000313" key="2">
    <source>
        <dbReference type="EMBL" id="TPX12851.1"/>
    </source>
</evidence>
<keyword evidence="3" id="KW-1185">Reference proteome</keyword>
<feature type="compositionally biased region" description="Basic and acidic residues" evidence="1">
    <location>
        <begin position="757"/>
        <end position="770"/>
    </location>
</feature>
<evidence type="ECO:0008006" key="4">
    <source>
        <dbReference type="Google" id="ProtNLM"/>
    </source>
</evidence>
<name>A0A507B720_9PEZI</name>
<comment type="caution">
    <text evidence="2">The sequence shown here is derived from an EMBL/GenBank/DDBJ whole genome shotgun (WGS) entry which is preliminary data.</text>
</comment>
<dbReference type="EMBL" id="SKBQ01000039">
    <property type="protein sequence ID" value="TPX12851.1"/>
    <property type="molecule type" value="Genomic_DNA"/>
</dbReference>
<dbReference type="RefSeq" id="XP_030994562.1">
    <property type="nucleotide sequence ID" value="XM_031141396.1"/>
</dbReference>
<gene>
    <name evidence="2" type="ORF">E0L32_006731</name>
</gene>
<feature type="region of interest" description="Disordered" evidence="1">
    <location>
        <begin position="1"/>
        <end position="34"/>
    </location>
</feature>
<evidence type="ECO:0000313" key="3">
    <source>
        <dbReference type="Proteomes" id="UP000319257"/>
    </source>
</evidence>
<dbReference type="PANTHER" id="PTHR37171:SF1">
    <property type="entry name" value="SERINE_THREONINE-PROTEIN KINASE YRZF-RELATED"/>
    <property type="match status" value="1"/>
</dbReference>
<sequence>MEAQAEEKEEASSAQSQPAMEAAVEEKKPASPREMVDRLFADMGPEDVTKYPFPKETYPTEPCTLQALPLEVLKHGHGPKLSENLEVGVIGTIANTQSVTLLVWFRTMTGHSTQGVLKLYDRRFGSSLRSLDYLGTFEHNTKAEEDFQSFVLRDQIKPFLQEVHQREEDEVDLDPDYRMHNWDWLGEDKGPDCYAKYEAMIWRTTRRYFDREVEAYEQLEPMQGRAIPVMYAHVRVAMPDTYDPVQVQMAPYNEVRGILLQWVGKYTLETIHKSKARRPRTTEQWQSLVQSAMDNALEINKRGIHIKSTLNARNVVISKATGQPFIIDFGRACSDREAREQMRLLQQTDNCIPGKSSTMIDNNTSDAEHEAQKEKTAEEGKAVDEKQWDVPDTWDDLVAEKDPEVKWWKTVLYYGDPNSLAEEVSGDFKHNGGVEPKFKPLNLDAFIIELMKEKAQRGGWHWIGSDSLVWDLTDSPVQQAEPASPCEMVRRFEADIDWKDYTPIPYGENRPLRVEILKDCHDPPLVKLHRFNILRVLDMTLSCAMHVTFVTEKGDRMVAVLKLYDRRFGTELRDILRVSDVPYRHTTEAEEAFQDFVLADKVDPFFCELDKRQEASLLETSAREILYENEGPDQFAKYEAMVWRECQKYFDVETDIYDRLKPLQGKSIPQMYAHVRLELPDTYDPVQTQLAPYKEVRGILIQYINGFNLTDLYTSRRAPRQLDEWRTIPRNVIVDGKTNQPFFIDFAFCSTDDEMKEEMRQLRESGSRPSDEEEDSSKEEQDSHNDFHCPEERDPELQWWVSLGPFENSNAIGCIMKGKLRTTRQLNLGLKFPDGKKFMSELRERKAQLDEWKWFGFP</sequence>
<feature type="compositionally biased region" description="Basic and acidic residues" evidence="1">
    <location>
        <begin position="24"/>
        <end position="34"/>
    </location>
</feature>
<dbReference type="Proteomes" id="UP000319257">
    <property type="component" value="Unassembled WGS sequence"/>
</dbReference>
<dbReference type="AlphaFoldDB" id="A0A507B720"/>
<reference evidence="2 3" key="1">
    <citation type="submission" date="2019-06" db="EMBL/GenBank/DDBJ databases">
        <title>Draft genome sequence of the filamentous fungus Phialemoniopsis curvata isolated from diesel fuel.</title>
        <authorList>
            <person name="Varaljay V.A."/>
            <person name="Lyon W.J."/>
            <person name="Crouch A.L."/>
            <person name="Drake C.E."/>
            <person name="Hollomon J.M."/>
            <person name="Nadeau L.J."/>
            <person name="Nunn H.S."/>
            <person name="Stevenson B.S."/>
            <person name="Bojanowski C.L."/>
            <person name="Crookes-Goodson W.J."/>
        </authorList>
    </citation>
    <scope>NUCLEOTIDE SEQUENCE [LARGE SCALE GENOMIC DNA]</scope>
    <source>
        <strain evidence="2 3">D216</strain>
    </source>
</reference>
<accession>A0A507B720</accession>
<dbReference type="GeneID" id="41974178"/>
<dbReference type="InterPro" id="IPR052396">
    <property type="entry name" value="Meiotic_Drive_Suppr_Kinase"/>
</dbReference>
<feature type="region of interest" description="Disordered" evidence="1">
    <location>
        <begin position="757"/>
        <end position="791"/>
    </location>
</feature>
<dbReference type="InParanoid" id="A0A507B720"/>
<feature type="compositionally biased region" description="Basic and acidic residues" evidence="1">
    <location>
        <begin position="778"/>
        <end position="791"/>
    </location>
</feature>
<feature type="compositionally biased region" description="Basic and acidic residues" evidence="1">
    <location>
        <begin position="366"/>
        <end position="384"/>
    </location>
</feature>
<evidence type="ECO:0000256" key="1">
    <source>
        <dbReference type="SAM" id="MobiDB-lite"/>
    </source>
</evidence>
<dbReference type="PANTHER" id="PTHR37171">
    <property type="entry name" value="SERINE/THREONINE-PROTEIN KINASE YRZF-RELATED"/>
    <property type="match status" value="1"/>
</dbReference>
<feature type="compositionally biased region" description="Low complexity" evidence="1">
    <location>
        <begin position="12"/>
        <end position="22"/>
    </location>
</feature>
<protein>
    <recommendedName>
        <fullName evidence="4">Protein kinase domain-containing protein</fullName>
    </recommendedName>
</protein>
<proteinExistence type="predicted"/>
<feature type="compositionally biased region" description="Polar residues" evidence="1">
    <location>
        <begin position="351"/>
        <end position="365"/>
    </location>
</feature>
<feature type="region of interest" description="Disordered" evidence="1">
    <location>
        <begin position="351"/>
        <end position="384"/>
    </location>
</feature>
<organism evidence="2 3">
    <name type="scientific">Thyridium curvatum</name>
    <dbReference type="NCBI Taxonomy" id="1093900"/>
    <lineage>
        <taxon>Eukaryota</taxon>
        <taxon>Fungi</taxon>
        <taxon>Dikarya</taxon>
        <taxon>Ascomycota</taxon>
        <taxon>Pezizomycotina</taxon>
        <taxon>Sordariomycetes</taxon>
        <taxon>Sordariomycetidae</taxon>
        <taxon>Thyridiales</taxon>
        <taxon>Thyridiaceae</taxon>
        <taxon>Thyridium</taxon>
    </lineage>
</organism>
<dbReference type="STRING" id="1093900.A0A507B720"/>